<name>A0A923SQK5_9FIRM</name>
<dbReference type="Gene3D" id="3.40.50.11220">
    <property type="match status" value="1"/>
</dbReference>
<organism evidence="3 4">
    <name type="scientific">Zhenpiania hominis</name>
    <dbReference type="NCBI Taxonomy" id="2763644"/>
    <lineage>
        <taxon>Bacteria</taxon>
        <taxon>Bacillati</taxon>
        <taxon>Bacillota</taxon>
        <taxon>Clostridia</taxon>
        <taxon>Peptostreptococcales</taxon>
        <taxon>Anaerovoracaceae</taxon>
        <taxon>Zhenpiania</taxon>
    </lineage>
</organism>
<dbReference type="GO" id="GO:0016787">
    <property type="term" value="F:hydrolase activity"/>
    <property type="evidence" value="ECO:0007669"/>
    <property type="project" value="UniProtKB-KW"/>
</dbReference>
<dbReference type="Pfam" id="PF01890">
    <property type="entry name" value="CbiG_C"/>
    <property type="match status" value="1"/>
</dbReference>
<dbReference type="Pfam" id="PF11760">
    <property type="entry name" value="CbiG_N"/>
    <property type="match status" value="1"/>
</dbReference>
<gene>
    <name evidence="3" type="ORF">H9L42_07685</name>
</gene>
<feature type="domain" description="Cobalamin synthesis G N-terminal" evidence="2">
    <location>
        <begin position="54"/>
        <end position="134"/>
    </location>
</feature>
<evidence type="ECO:0000259" key="2">
    <source>
        <dbReference type="Pfam" id="PF11760"/>
    </source>
</evidence>
<dbReference type="SUPFAM" id="SSF159672">
    <property type="entry name" value="CbiG N-terminal domain-like"/>
    <property type="match status" value="1"/>
</dbReference>
<evidence type="ECO:0000313" key="3">
    <source>
        <dbReference type="EMBL" id="MBC6679706.1"/>
    </source>
</evidence>
<dbReference type="InterPro" id="IPR002750">
    <property type="entry name" value="CobE/GbiG_C"/>
</dbReference>
<dbReference type="InterPro" id="IPR021744">
    <property type="entry name" value="CbiG_N"/>
</dbReference>
<evidence type="ECO:0000313" key="4">
    <source>
        <dbReference type="Proteomes" id="UP000602647"/>
    </source>
</evidence>
<dbReference type="RefSeq" id="WP_187302812.1">
    <property type="nucleotide sequence ID" value="NZ_JACRYT010000006.1"/>
</dbReference>
<comment type="caution">
    <text evidence="3">The sequence shown here is derived from an EMBL/GenBank/DDBJ whole genome shotgun (WGS) entry which is preliminary data.</text>
</comment>
<reference evidence="3" key="1">
    <citation type="submission" date="2020-08" db="EMBL/GenBank/DDBJ databases">
        <title>Genome public.</title>
        <authorList>
            <person name="Liu C."/>
            <person name="Sun Q."/>
        </authorList>
    </citation>
    <scope>NUCLEOTIDE SEQUENCE</scope>
    <source>
        <strain evidence="3">BX12</strain>
    </source>
</reference>
<keyword evidence="4" id="KW-1185">Reference proteome</keyword>
<dbReference type="InterPro" id="IPR036518">
    <property type="entry name" value="CobE/GbiG_C_sf"/>
</dbReference>
<dbReference type="Gene3D" id="3.30.420.180">
    <property type="entry name" value="CobE/GbiG C-terminal domain"/>
    <property type="match status" value="1"/>
</dbReference>
<dbReference type="PANTHER" id="PTHR37477:SF1">
    <property type="entry name" value="COBALT-PRECORRIN-5A HYDROLASE"/>
    <property type="match status" value="1"/>
</dbReference>
<dbReference type="PANTHER" id="PTHR37477">
    <property type="entry name" value="COBALT-PRECORRIN-5A HYDROLASE"/>
    <property type="match status" value="1"/>
</dbReference>
<accession>A0A923SQK5</accession>
<dbReference type="AlphaFoldDB" id="A0A923SQK5"/>
<dbReference type="InterPro" id="IPR052553">
    <property type="entry name" value="CbiG_hydrolase"/>
</dbReference>
<dbReference type="InterPro" id="IPR038029">
    <property type="entry name" value="GbiG_N_sf"/>
</dbReference>
<feature type="domain" description="CobE/GbiG C-terminal" evidence="1">
    <location>
        <begin position="218"/>
        <end position="336"/>
    </location>
</feature>
<dbReference type="SUPFAM" id="SSF159664">
    <property type="entry name" value="CobE/GbiG C-terminal domain-like"/>
    <property type="match status" value="1"/>
</dbReference>
<dbReference type="GO" id="GO:0009236">
    <property type="term" value="P:cobalamin biosynthetic process"/>
    <property type="evidence" value="ECO:0007669"/>
    <property type="project" value="InterPro"/>
</dbReference>
<proteinExistence type="predicted"/>
<keyword evidence="3" id="KW-0378">Hydrolase</keyword>
<dbReference type="EMBL" id="JACRYT010000006">
    <property type="protein sequence ID" value="MBC6679706.1"/>
    <property type="molecule type" value="Genomic_DNA"/>
</dbReference>
<evidence type="ECO:0000259" key="1">
    <source>
        <dbReference type="Pfam" id="PF01890"/>
    </source>
</evidence>
<dbReference type="Proteomes" id="UP000602647">
    <property type="component" value="Unassembled WGS sequence"/>
</dbReference>
<protein>
    <submittedName>
        <fullName evidence="3">Cobalt-precorrin 5A hydrolase</fullName>
    </submittedName>
</protein>
<sequence length="348" mass="37057">MKIRLICFTSSGAEVCGRMVELLARMGHVCQGYKKGTFQGGESFSVADGSLREWTEESFSSQDALIFVGAVGIAVRAIAPFVKSKTSDPACIAVDEQGNYVIPLLSGHIGGANELAEELAQGLGALAVITTATDLNGLFAVDQWARENSMRICDMGLAKQMSADLLEGKTIGYFTSFPIQGTPPKELAEGPGSGTELEISIAASPRSRKALQLIPRCVVLGIGCRKGTSAEAIEWMVQEVLRDGGISPYAMCAVASIDLKAQEKGLLEFCETWRLPFEVYSARELEAVSGDFSVSEFVSSITGVDNVCERAAVLASGNGRLIVKKHAGNGVTVAAAVREPELVWPEER</sequence>